<dbReference type="GO" id="GO:0016740">
    <property type="term" value="F:transferase activity"/>
    <property type="evidence" value="ECO:0007669"/>
    <property type="project" value="UniProtKB-KW"/>
</dbReference>
<organism evidence="2 3">
    <name type="scientific">Modestobacter marinus</name>
    <dbReference type="NCBI Taxonomy" id="477641"/>
    <lineage>
        <taxon>Bacteria</taxon>
        <taxon>Bacillati</taxon>
        <taxon>Actinomycetota</taxon>
        <taxon>Actinomycetes</taxon>
        <taxon>Geodermatophilales</taxon>
        <taxon>Geodermatophilaceae</taxon>
        <taxon>Modestobacter</taxon>
    </lineage>
</organism>
<reference evidence="3" key="1">
    <citation type="journal article" date="2019" name="Int. J. Syst. Evol. Microbiol.">
        <title>The Global Catalogue of Microorganisms (GCM) 10K type strain sequencing project: providing services to taxonomists for standard genome sequencing and annotation.</title>
        <authorList>
            <consortium name="The Broad Institute Genomics Platform"/>
            <consortium name="The Broad Institute Genome Sequencing Center for Infectious Disease"/>
            <person name="Wu L."/>
            <person name="Ma J."/>
        </authorList>
    </citation>
    <scope>NUCLEOTIDE SEQUENCE [LARGE SCALE GENOMIC DNA]</scope>
    <source>
        <strain evidence="3">CGMCC 4.5581</strain>
    </source>
</reference>
<dbReference type="EMBL" id="BMMI01000007">
    <property type="protein sequence ID" value="GGL77268.1"/>
    <property type="molecule type" value="Genomic_DNA"/>
</dbReference>
<keyword evidence="3" id="KW-1185">Reference proteome</keyword>
<dbReference type="InterPro" id="IPR003673">
    <property type="entry name" value="CoA-Trfase_fam_III"/>
</dbReference>
<gene>
    <name evidence="2" type="ORF">GCM10011589_36570</name>
</gene>
<keyword evidence="2" id="KW-0808">Transferase</keyword>
<feature type="region of interest" description="Disordered" evidence="1">
    <location>
        <begin position="1"/>
        <end position="44"/>
    </location>
</feature>
<dbReference type="InterPro" id="IPR050509">
    <property type="entry name" value="CoA-transferase_III"/>
</dbReference>
<evidence type="ECO:0000256" key="1">
    <source>
        <dbReference type="SAM" id="MobiDB-lite"/>
    </source>
</evidence>
<accession>A0ABQ2G6B8</accession>
<dbReference type="InterPro" id="IPR044855">
    <property type="entry name" value="CoA-Trfase_III_dom3_sf"/>
</dbReference>
<dbReference type="PANTHER" id="PTHR48228">
    <property type="entry name" value="SUCCINYL-COA--D-CITRAMALATE COA-TRANSFERASE"/>
    <property type="match status" value="1"/>
</dbReference>
<dbReference type="Pfam" id="PF02515">
    <property type="entry name" value="CoA_transf_3"/>
    <property type="match status" value="1"/>
</dbReference>
<dbReference type="Gene3D" id="3.30.1540.10">
    <property type="entry name" value="formyl-coa transferase, domain 3"/>
    <property type="match status" value="1"/>
</dbReference>
<name>A0ABQ2G6B8_9ACTN</name>
<sequence>MPDLHGAPADRPVARAPSAPDPGVRIPAGGPLTTGAPVPSGSPVTTGPLAGLRVVELTGLGPAPFAAMLLADLGADVLRIDRPGARPPTPSAAHDLLARGRRSVAVDLKDPDGAELVRRLAERADVLLEGFRPGVTERLGIGPADCLARNPRLVYGRMTGWGQDGPLATTAGHDIGYIAVTGVLHAIGRAGGPPQVPLNLVGDFGGGAMYLVVGVLAALLEARGSGRGQVVDAAIVDGTAHLATMVLGMLAGGVWQDTRGVNLLDSGVPWYDVYETADGRHLAVGALEPQFHAELLDRLGLADRVPDRAGVDREALRGLLAETIRMRTRDEWAEVFAGSDACVAPVLTFAEARDHPQLAARQTYVERDGVVQPAPAPRFSRTPAALDRPPSRAGEHTRTALADWGITDVDALLAAGTVVQAADHRAG</sequence>
<dbReference type="SUPFAM" id="SSF89796">
    <property type="entry name" value="CoA-transferase family III (CaiB/BaiF)"/>
    <property type="match status" value="1"/>
</dbReference>
<dbReference type="InterPro" id="IPR023606">
    <property type="entry name" value="CoA-Trfase_III_dom_1_sf"/>
</dbReference>
<dbReference type="Proteomes" id="UP000648663">
    <property type="component" value="Unassembled WGS sequence"/>
</dbReference>
<dbReference type="Gene3D" id="3.40.50.10540">
    <property type="entry name" value="Crotonobetainyl-coa:carnitine coa-transferase, domain 1"/>
    <property type="match status" value="1"/>
</dbReference>
<evidence type="ECO:0000313" key="3">
    <source>
        <dbReference type="Proteomes" id="UP000648663"/>
    </source>
</evidence>
<dbReference type="PANTHER" id="PTHR48228:SF5">
    <property type="entry name" value="ALPHA-METHYLACYL-COA RACEMASE"/>
    <property type="match status" value="1"/>
</dbReference>
<feature type="region of interest" description="Disordered" evidence="1">
    <location>
        <begin position="370"/>
        <end position="396"/>
    </location>
</feature>
<evidence type="ECO:0000313" key="2">
    <source>
        <dbReference type="EMBL" id="GGL77268.1"/>
    </source>
</evidence>
<proteinExistence type="predicted"/>
<protein>
    <submittedName>
        <fullName evidence="2">CoA transferase</fullName>
    </submittedName>
</protein>
<comment type="caution">
    <text evidence="2">The sequence shown here is derived from an EMBL/GenBank/DDBJ whole genome shotgun (WGS) entry which is preliminary data.</text>
</comment>